<dbReference type="PANTHER" id="PTHR22504">
    <property type="entry name" value="REPRESSOR OF RNA POLYMERASE III TRANSCRIPTION MAF1"/>
    <property type="match status" value="1"/>
</dbReference>
<dbReference type="OrthoDB" id="277029at2759"/>
<dbReference type="STRING" id="759272.G0SD95"/>
<dbReference type="RefSeq" id="XP_006695441.1">
    <property type="nucleotide sequence ID" value="XM_006695378.1"/>
</dbReference>
<dbReference type="Proteomes" id="UP000008066">
    <property type="component" value="Unassembled WGS sequence"/>
</dbReference>
<evidence type="ECO:0000313" key="2">
    <source>
        <dbReference type="EMBL" id="EGS18496.1"/>
    </source>
</evidence>
<dbReference type="GO" id="GO:0005634">
    <property type="term" value="C:nucleus"/>
    <property type="evidence" value="ECO:0007669"/>
    <property type="project" value="TreeGrafter"/>
</dbReference>
<gene>
    <name evidence="2" type="ORF">CTHT_0050980</name>
</gene>
<evidence type="ECO:0008006" key="4">
    <source>
        <dbReference type="Google" id="ProtNLM"/>
    </source>
</evidence>
<dbReference type="FunFam" id="3.40.1000.50:FF:000004">
    <property type="entry name" value="Repressor of RNA polymerase III transcription MAF1"/>
    <property type="match status" value="1"/>
</dbReference>
<accession>G0SD95</accession>
<proteinExistence type="predicted"/>
<dbReference type="GeneID" id="18259136"/>
<feature type="compositionally biased region" description="Low complexity" evidence="1">
    <location>
        <begin position="73"/>
        <end position="84"/>
    </location>
</feature>
<sequence length="427" mass="47709">MRLKREVTLESLADVFPSIAQFLSLPSFDIVKSALNFDTPDCHVTGSCDLYTTKAAGSDKKLYKNITQSLEAQAQAQQQNNGQGTRAGSASSPPQHPQPRRDSSTLSVSSTSRRLSSSATDSAFGSLEDVSSRRVFAYLIATLNASHPDYDFSQVLRPADFKRERVLRRVMAHIDSTLSSVRPQKGDDAETAALRASSYTSPTQLILDGRGGGGGDGINPAPYWGPQMWALIDKQMALEECAVYSYAPEEGAFDEEEGAIWALHYFFFNKALKRVCYLYVRGVPVMSSHSPRRALHHGLLGGVSYRRRKTSGIYGSWAEDIEEEVWESKRARYWFGERIAERMGESDEEMDDGLVWNRDKDGEVCWGCDDDEDEEEGEDETWDEEMEDDYEEEEEEEQGENTPVGRSRSPLRGVTEHAASSMEIDVA</sequence>
<evidence type="ECO:0000256" key="1">
    <source>
        <dbReference type="SAM" id="MobiDB-lite"/>
    </source>
</evidence>
<feature type="compositionally biased region" description="Low complexity" evidence="1">
    <location>
        <begin position="104"/>
        <end position="123"/>
    </location>
</feature>
<keyword evidence="3" id="KW-1185">Reference proteome</keyword>
<dbReference type="HOGENOM" id="CLU_037043_1_0_1"/>
<evidence type="ECO:0000313" key="3">
    <source>
        <dbReference type="Proteomes" id="UP000008066"/>
    </source>
</evidence>
<dbReference type="KEGG" id="cthr:CTHT_0050980"/>
<dbReference type="OMA" id="SWAEDIE"/>
<dbReference type="EMBL" id="GL988045">
    <property type="protein sequence ID" value="EGS18496.1"/>
    <property type="molecule type" value="Genomic_DNA"/>
</dbReference>
<dbReference type="GO" id="GO:0016480">
    <property type="term" value="P:negative regulation of transcription by RNA polymerase III"/>
    <property type="evidence" value="ECO:0007669"/>
    <property type="project" value="InterPro"/>
</dbReference>
<feature type="region of interest" description="Disordered" evidence="1">
    <location>
        <begin position="73"/>
        <end position="123"/>
    </location>
</feature>
<dbReference type="AlphaFoldDB" id="G0SD95"/>
<dbReference type="eggNOG" id="KOG3104">
    <property type="taxonomic scope" value="Eukaryota"/>
</dbReference>
<dbReference type="GO" id="GO:0000994">
    <property type="term" value="F:RNA polymerase III core binding"/>
    <property type="evidence" value="ECO:0007669"/>
    <property type="project" value="TreeGrafter"/>
</dbReference>
<dbReference type="Pfam" id="PF09174">
    <property type="entry name" value="Maf1"/>
    <property type="match status" value="1"/>
</dbReference>
<dbReference type="PIRSF" id="PIRSF037240">
    <property type="entry name" value="RNA_polIII_Trep_MAF1"/>
    <property type="match status" value="1"/>
</dbReference>
<dbReference type="InterPro" id="IPR038564">
    <property type="entry name" value="Maf1_sf"/>
</dbReference>
<name>G0SD95_CHATD</name>
<feature type="region of interest" description="Disordered" evidence="1">
    <location>
        <begin position="365"/>
        <end position="427"/>
    </location>
</feature>
<dbReference type="PANTHER" id="PTHR22504:SF0">
    <property type="entry name" value="REPRESSOR OF RNA POLYMERASE III TRANSCRIPTION MAF1 HOMOLOG"/>
    <property type="match status" value="1"/>
</dbReference>
<dbReference type="Gene3D" id="3.40.1000.50">
    <property type="entry name" value="Repressor of RNA polymerase III transcription Maf1"/>
    <property type="match status" value="1"/>
</dbReference>
<organism evidence="3">
    <name type="scientific">Chaetomium thermophilum (strain DSM 1495 / CBS 144.50 / IMI 039719)</name>
    <name type="common">Thermochaetoides thermophila</name>
    <dbReference type="NCBI Taxonomy" id="759272"/>
    <lineage>
        <taxon>Eukaryota</taxon>
        <taxon>Fungi</taxon>
        <taxon>Dikarya</taxon>
        <taxon>Ascomycota</taxon>
        <taxon>Pezizomycotina</taxon>
        <taxon>Sordariomycetes</taxon>
        <taxon>Sordariomycetidae</taxon>
        <taxon>Sordariales</taxon>
        <taxon>Chaetomiaceae</taxon>
        <taxon>Thermochaetoides</taxon>
    </lineage>
</organism>
<protein>
    <recommendedName>
        <fullName evidence="4">Repressor of RNA polymerase III transcription MAF1</fullName>
    </recommendedName>
</protein>
<dbReference type="InterPro" id="IPR015257">
    <property type="entry name" value="Maf1"/>
</dbReference>
<reference evidence="2 3" key="1">
    <citation type="journal article" date="2011" name="Cell">
        <title>Insight into structure and assembly of the nuclear pore complex by utilizing the genome of a eukaryotic thermophile.</title>
        <authorList>
            <person name="Amlacher S."/>
            <person name="Sarges P."/>
            <person name="Flemming D."/>
            <person name="van Noort V."/>
            <person name="Kunze R."/>
            <person name="Devos D.P."/>
            <person name="Arumugam M."/>
            <person name="Bork P."/>
            <person name="Hurt E."/>
        </authorList>
    </citation>
    <scope>NUCLEOTIDE SEQUENCE [LARGE SCALE GENOMIC DNA]</scope>
    <source>
        <strain evidence="3">DSM 1495 / CBS 144.50 / IMI 039719</strain>
    </source>
</reference>
<feature type="compositionally biased region" description="Acidic residues" evidence="1">
    <location>
        <begin position="368"/>
        <end position="399"/>
    </location>
</feature>